<dbReference type="Gene3D" id="3.10.105.10">
    <property type="entry name" value="Dipeptide-binding Protein, Domain 3"/>
    <property type="match status" value="1"/>
</dbReference>
<dbReference type="EMBL" id="VUOA01000003">
    <property type="protein sequence ID" value="KAA2244254.1"/>
    <property type="molecule type" value="Genomic_DNA"/>
</dbReference>
<dbReference type="InterPro" id="IPR000914">
    <property type="entry name" value="SBP_5_dom"/>
</dbReference>
<comment type="subcellular location">
    <subcellularLocation>
        <location evidence="1">Periplasm</location>
    </subcellularLocation>
</comment>
<keyword evidence="8" id="KW-1185">Reference proteome</keyword>
<dbReference type="AlphaFoldDB" id="A0A5B2VZK1"/>
<dbReference type="Gene3D" id="3.90.76.10">
    <property type="entry name" value="Dipeptide-binding Protein, Domain 1"/>
    <property type="match status" value="1"/>
</dbReference>
<name>A0A5B2VZK1_9HYPH</name>
<dbReference type="Proteomes" id="UP000323142">
    <property type="component" value="Unassembled WGS sequence"/>
</dbReference>
<evidence type="ECO:0000313" key="7">
    <source>
        <dbReference type="EMBL" id="KAA2244254.1"/>
    </source>
</evidence>
<dbReference type="PANTHER" id="PTHR30290:SF9">
    <property type="entry name" value="OLIGOPEPTIDE-BINDING PROTEIN APPA"/>
    <property type="match status" value="1"/>
</dbReference>
<dbReference type="GO" id="GO:0030288">
    <property type="term" value="C:outer membrane-bounded periplasmic space"/>
    <property type="evidence" value="ECO:0007669"/>
    <property type="project" value="UniProtKB-ARBA"/>
</dbReference>
<protein>
    <submittedName>
        <fullName evidence="7">ABC transporter substrate-binding protein</fullName>
    </submittedName>
</protein>
<comment type="similarity">
    <text evidence="2">Belongs to the bacterial solute-binding protein 5 family.</text>
</comment>
<reference evidence="7 8" key="2">
    <citation type="submission" date="2019-09" db="EMBL/GenBank/DDBJ databases">
        <authorList>
            <person name="Jin C."/>
        </authorList>
    </citation>
    <scope>NUCLEOTIDE SEQUENCE [LARGE SCALE GENOMIC DNA]</scope>
    <source>
        <strain evidence="7 8">BN140002</strain>
    </source>
</reference>
<feature type="signal peptide" evidence="5">
    <location>
        <begin position="1"/>
        <end position="28"/>
    </location>
</feature>
<dbReference type="InterPro" id="IPR039424">
    <property type="entry name" value="SBP_5"/>
</dbReference>
<evidence type="ECO:0000259" key="6">
    <source>
        <dbReference type="Pfam" id="PF00496"/>
    </source>
</evidence>
<evidence type="ECO:0000256" key="4">
    <source>
        <dbReference type="ARBA" id="ARBA00022729"/>
    </source>
</evidence>
<dbReference type="Gene3D" id="3.40.190.10">
    <property type="entry name" value="Periplasmic binding protein-like II"/>
    <property type="match status" value="1"/>
</dbReference>
<evidence type="ECO:0000256" key="5">
    <source>
        <dbReference type="SAM" id="SignalP"/>
    </source>
</evidence>
<feature type="chain" id="PRO_5022885085" evidence="5">
    <location>
        <begin position="29"/>
        <end position="506"/>
    </location>
</feature>
<dbReference type="GO" id="GO:0043190">
    <property type="term" value="C:ATP-binding cassette (ABC) transporter complex"/>
    <property type="evidence" value="ECO:0007669"/>
    <property type="project" value="InterPro"/>
</dbReference>
<dbReference type="OrthoDB" id="9803988at2"/>
<dbReference type="GO" id="GO:0015833">
    <property type="term" value="P:peptide transport"/>
    <property type="evidence" value="ECO:0007669"/>
    <property type="project" value="TreeGrafter"/>
</dbReference>
<evidence type="ECO:0000313" key="8">
    <source>
        <dbReference type="Proteomes" id="UP000323142"/>
    </source>
</evidence>
<sequence>MRVSKLRTILMAGAVALLGGAGARPALAQALQVAVDASPAGLDPHIITAFASFQIVNGTIYESLTSVDKDLRVVPGLAESWAVSPDGKTYTFKLRSGVTFHNGAPMQAADVVASLERVRSKDIASPLASRLAAVDAITAADDATVTLTLKEPSAPLLAGLSSIAVVPRGFLADKDGLQRQPVGTGPFKFKEWQPNGFIDLTRHEGYWTKGEPKVESVRFNIVPESATRQVGVASGQYAILPNIDAATALQLKGRPNVQLAQTLELAYSLIGFNTSKPPFDNAKVRQAVSFALNRKEIIDAALFGSGVPGGPISPALTAWAVNVDRFPCYKTDPAKAKALIAEAGVPAPIKATMLVLPRQDIKDMAQVVQQQLKSVGIDLELKIPELGQFIQDWRNSNFDVFASTNAGAVDPDDYLYRTFRSGGSTNVFKYANPEVDKLLDEGRVSTQPEARKAAYDRVQTILACDGPAAFLAYGQLFSAVRNGVKEFEIMPNRSLGSLARTTAAGR</sequence>
<dbReference type="Pfam" id="PF00496">
    <property type="entry name" value="SBP_bac_5"/>
    <property type="match status" value="1"/>
</dbReference>
<accession>A0A5B2VZK1</accession>
<proteinExistence type="inferred from homology"/>
<evidence type="ECO:0000256" key="3">
    <source>
        <dbReference type="ARBA" id="ARBA00022448"/>
    </source>
</evidence>
<dbReference type="InterPro" id="IPR030678">
    <property type="entry name" value="Peptide/Ni-bd"/>
</dbReference>
<gene>
    <name evidence="7" type="ORF">F0L46_00995</name>
</gene>
<dbReference type="RefSeq" id="WP_149815159.1">
    <property type="nucleotide sequence ID" value="NZ_VUOA01000003.1"/>
</dbReference>
<comment type="caution">
    <text evidence="7">The sequence shown here is derived from an EMBL/GenBank/DDBJ whole genome shotgun (WGS) entry which is preliminary data.</text>
</comment>
<reference evidence="7 8" key="1">
    <citation type="submission" date="2019-09" db="EMBL/GenBank/DDBJ databases">
        <title>Salinarimonas rosea gen. nov., sp. nov., a new member of the a-2 subgroup of the Proteobacteria.</title>
        <authorList>
            <person name="Liu J."/>
        </authorList>
    </citation>
    <scope>NUCLEOTIDE SEQUENCE [LARGE SCALE GENOMIC DNA]</scope>
    <source>
        <strain evidence="7 8">BN140002</strain>
    </source>
</reference>
<evidence type="ECO:0000256" key="1">
    <source>
        <dbReference type="ARBA" id="ARBA00004418"/>
    </source>
</evidence>
<keyword evidence="4 5" id="KW-0732">Signal</keyword>
<dbReference type="PANTHER" id="PTHR30290">
    <property type="entry name" value="PERIPLASMIC BINDING COMPONENT OF ABC TRANSPORTER"/>
    <property type="match status" value="1"/>
</dbReference>
<keyword evidence="3" id="KW-0813">Transport</keyword>
<dbReference type="SUPFAM" id="SSF53850">
    <property type="entry name" value="Periplasmic binding protein-like II"/>
    <property type="match status" value="1"/>
</dbReference>
<dbReference type="GO" id="GO:1904680">
    <property type="term" value="F:peptide transmembrane transporter activity"/>
    <property type="evidence" value="ECO:0007669"/>
    <property type="project" value="TreeGrafter"/>
</dbReference>
<evidence type="ECO:0000256" key="2">
    <source>
        <dbReference type="ARBA" id="ARBA00005695"/>
    </source>
</evidence>
<organism evidence="7 8">
    <name type="scientific">Salinarimonas soli</name>
    <dbReference type="NCBI Taxonomy" id="1638099"/>
    <lineage>
        <taxon>Bacteria</taxon>
        <taxon>Pseudomonadati</taxon>
        <taxon>Pseudomonadota</taxon>
        <taxon>Alphaproteobacteria</taxon>
        <taxon>Hyphomicrobiales</taxon>
        <taxon>Salinarimonadaceae</taxon>
        <taxon>Salinarimonas</taxon>
    </lineage>
</organism>
<dbReference type="PIRSF" id="PIRSF002741">
    <property type="entry name" value="MppA"/>
    <property type="match status" value="1"/>
</dbReference>
<feature type="domain" description="Solute-binding protein family 5" evidence="6">
    <location>
        <begin position="73"/>
        <end position="424"/>
    </location>
</feature>